<dbReference type="SUPFAM" id="SSF48403">
    <property type="entry name" value="Ankyrin repeat"/>
    <property type="match status" value="1"/>
</dbReference>
<dbReference type="SMART" id="SM00164">
    <property type="entry name" value="TBC"/>
    <property type="match status" value="1"/>
</dbReference>
<dbReference type="PROSITE" id="PS50088">
    <property type="entry name" value="ANK_REPEAT"/>
    <property type="match status" value="1"/>
</dbReference>
<dbReference type="Pfam" id="PF12796">
    <property type="entry name" value="Ank_2"/>
    <property type="match status" value="1"/>
</dbReference>
<dbReference type="Gene3D" id="1.10.472.80">
    <property type="entry name" value="Ypt/Rab-GAP domain of gyp1p, domain 3"/>
    <property type="match status" value="1"/>
</dbReference>
<dbReference type="Gene3D" id="1.25.40.20">
    <property type="entry name" value="Ankyrin repeat-containing domain"/>
    <property type="match status" value="1"/>
</dbReference>
<organism evidence="4 5">
    <name type="scientific">Heterostelium pallidum (strain ATCC 26659 / Pp 5 / PN500)</name>
    <name type="common">Cellular slime mold</name>
    <name type="synonym">Polysphondylium pallidum</name>
    <dbReference type="NCBI Taxonomy" id="670386"/>
    <lineage>
        <taxon>Eukaryota</taxon>
        <taxon>Amoebozoa</taxon>
        <taxon>Evosea</taxon>
        <taxon>Eumycetozoa</taxon>
        <taxon>Dictyostelia</taxon>
        <taxon>Acytosteliales</taxon>
        <taxon>Acytosteliaceae</taxon>
        <taxon>Heterostelium</taxon>
    </lineage>
</organism>
<dbReference type="PANTHER" id="PTHR47219">
    <property type="entry name" value="RAB GTPASE-ACTIVATING PROTEIN 1-LIKE"/>
    <property type="match status" value="1"/>
</dbReference>
<dbReference type="SMART" id="SM00248">
    <property type="entry name" value="ANK"/>
    <property type="match status" value="5"/>
</dbReference>
<evidence type="ECO:0000256" key="1">
    <source>
        <dbReference type="PROSITE-ProRule" id="PRU00023"/>
    </source>
</evidence>
<dbReference type="InterPro" id="IPR035969">
    <property type="entry name" value="Rab-GAP_TBC_sf"/>
</dbReference>
<dbReference type="EMBL" id="ADBJ01000003">
    <property type="protein sequence ID" value="EFA86111.1"/>
    <property type="molecule type" value="Genomic_DNA"/>
</dbReference>
<dbReference type="InterPro" id="IPR036770">
    <property type="entry name" value="Ankyrin_rpt-contain_sf"/>
</dbReference>
<dbReference type="GeneID" id="31356202"/>
<dbReference type="InterPro" id="IPR000195">
    <property type="entry name" value="Rab-GAP-TBC_dom"/>
</dbReference>
<comment type="caution">
    <text evidence="4">The sequence shown here is derived from an EMBL/GenBank/DDBJ whole genome shotgun (WGS) entry which is preliminary data.</text>
</comment>
<feature type="region of interest" description="Disordered" evidence="2">
    <location>
        <begin position="837"/>
        <end position="880"/>
    </location>
</feature>
<accession>D3AX42</accession>
<feature type="repeat" description="ANK" evidence="1">
    <location>
        <begin position="369"/>
        <end position="401"/>
    </location>
</feature>
<feature type="domain" description="Rab-GAP TBC" evidence="3">
    <location>
        <begin position="519"/>
        <end position="719"/>
    </location>
</feature>
<dbReference type="PROSITE" id="PS50086">
    <property type="entry name" value="TBC_RABGAP"/>
    <property type="match status" value="1"/>
</dbReference>
<protein>
    <submittedName>
        <fullName evidence="4">Ankyrin repeat-containing protein</fullName>
    </submittedName>
</protein>
<dbReference type="GO" id="GO:0005096">
    <property type="term" value="F:GTPase activator activity"/>
    <property type="evidence" value="ECO:0007669"/>
    <property type="project" value="TreeGrafter"/>
</dbReference>
<evidence type="ECO:0000313" key="4">
    <source>
        <dbReference type="EMBL" id="EFA86111.1"/>
    </source>
</evidence>
<dbReference type="PROSITE" id="PS50297">
    <property type="entry name" value="ANK_REP_REGION"/>
    <property type="match status" value="1"/>
</dbReference>
<feature type="compositionally biased region" description="Basic and acidic residues" evidence="2">
    <location>
        <begin position="860"/>
        <end position="878"/>
    </location>
</feature>
<keyword evidence="5" id="KW-1185">Reference proteome</keyword>
<proteinExistence type="predicted"/>
<feature type="compositionally biased region" description="Basic residues" evidence="2">
    <location>
        <begin position="840"/>
        <end position="854"/>
    </location>
</feature>
<evidence type="ECO:0000313" key="5">
    <source>
        <dbReference type="Proteomes" id="UP000001396"/>
    </source>
</evidence>
<evidence type="ECO:0000259" key="3">
    <source>
        <dbReference type="PROSITE" id="PS50086"/>
    </source>
</evidence>
<name>D3AX42_HETP5</name>
<dbReference type="Gene3D" id="1.10.8.270">
    <property type="entry name" value="putative rabgap domain of human tbc1 domain family member 14 like domains"/>
    <property type="match status" value="1"/>
</dbReference>
<dbReference type="RefSeq" id="XP_020438216.1">
    <property type="nucleotide sequence ID" value="XM_020571693.1"/>
</dbReference>
<gene>
    <name evidence="4" type="ORF">PPL_00671</name>
</gene>
<dbReference type="GO" id="GO:0031267">
    <property type="term" value="F:small GTPase binding"/>
    <property type="evidence" value="ECO:0007669"/>
    <property type="project" value="TreeGrafter"/>
</dbReference>
<reference evidence="4 5" key="1">
    <citation type="journal article" date="2011" name="Genome Res.">
        <title>Phylogeny-wide analysis of social amoeba genomes highlights ancient origins for complex intercellular communication.</title>
        <authorList>
            <person name="Heidel A.J."/>
            <person name="Lawal H.M."/>
            <person name="Felder M."/>
            <person name="Schilde C."/>
            <person name="Helps N.R."/>
            <person name="Tunggal B."/>
            <person name="Rivero F."/>
            <person name="John U."/>
            <person name="Schleicher M."/>
            <person name="Eichinger L."/>
            <person name="Platzer M."/>
            <person name="Noegel A.A."/>
            <person name="Schaap P."/>
            <person name="Gloeckner G."/>
        </authorList>
    </citation>
    <scope>NUCLEOTIDE SEQUENCE [LARGE SCALE GENOMIC DNA]</scope>
    <source>
        <strain evidence="5">ATCC 26659 / Pp 5 / PN500</strain>
    </source>
</reference>
<dbReference type="Pfam" id="PF00566">
    <property type="entry name" value="RabGAP-TBC"/>
    <property type="match status" value="1"/>
</dbReference>
<dbReference type="FunFam" id="1.10.8.270:FF:000016">
    <property type="entry name" value="TBC1 domain family member 2A"/>
    <property type="match status" value="1"/>
</dbReference>
<feature type="region of interest" description="Disordered" evidence="2">
    <location>
        <begin position="188"/>
        <end position="217"/>
    </location>
</feature>
<dbReference type="FunCoup" id="D3AX42">
    <property type="interactions" value="169"/>
</dbReference>
<sequence>MGNLLSLFRSSYFNQDDFTMTGLESFPSNVVSKSIANHAYLMIYTSASDSDTTLVGHFAVVLDINGETTDTDNPKGLMIHMVLVEKGISQNVCCVANRYNKQQPSSTLNRVVHLGKVSREMENPFEWRVWALNVFSSFIKDNCNVCAQRSYNNSNNSNSTVDNNESFVVIKAKNNAENKEVKITQILSSNSNSNSNNNDSTTTIASPSPSSTSPNIISSSTEFQQLLDAIKFDRIDALDRLIQKNRDLLVQTDDVGRTPLYIAIEDHCSLEIKSILIQYSDIDKLNTLLTINSPTTVVNNNNNNTTPAATTTPATATSTTTTTVVSLESYQFPASQENVLHCAVRNGDSELVTLLLAKSPDLKDSVDSLKRSPVILAAANGRMECIRLLILNSADVNKVDYNNKTALHLAIDLNHSDIASTIVNNNGDHTVLFHYRPHRAQVNDIIEIGHGKENVMDIIPKLDRYGRIIDNENPNQFDVHERKRVELELSRAQKWCIMMKRWLPDGKRPSKVKERTIKGIPDRVRSQAWRLLSQSDIQLQKQPKLFKDLIETPSKSEQCIYLDVNRASRDYIFFREKYGYGQVALFDVLKAYSLFDQDIGYTQGMSSIAALLVMYLPEEEAFWTFERLMNKEEYAMRNLFVPGLIKLHEMIYVFDNLIAKYYPALSNHPLILIIVYYKLQNEINLGSVLFATKWFITGFLDSLPFYLILRIWDLIFSLGFNIVYSVALTLLRILEKQLVGKTLEECFNTFQHMSEMNINDDLFVTNVMNRIYQMNNPIEQALKSKKEYLDGTPEDRIKMIAKVNDSPKLFTLNYLASKGLPFDELLLEVLTEPSIEKTNSKKKMDRKDLKRKSTSSKLRSHSDEKHQIEKKQKSNHDEEIVDNVTEISATLNHGESQGVSEYQSESNGIALETPEEYKLSGITKVKNRAEPTYDILPKTLRYMDIDNWSINAGLAMVKLLTPRFEALLRDKSGEKDFIMKIMKTQDLE</sequence>
<dbReference type="Proteomes" id="UP000001396">
    <property type="component" value="Unassembled WGS sequence"/>
</dbReference>
<dbReference type="Gene3D" id="1.10.10.750">
    <property type="entry name" value="Ypt/Rab-GAP domain of gyp1p, domain 1"/>
    <property type="match status" value="1"/>
</dbReference>
<dbReference type="InterPro" id="IPR050302">
    <property type="entry name" value="Rab_GAP_TBC_domain"/>
</dbReference>
<dbReference type="STRING" id="670386.D3AX42"/>
<dbReference type="AlphaFoldDB" id="D3AX42"/>
<dbReference type="SUPFAM" id="SSF47923">
    <property type="entry name" value="Ypt/Rab-GAP domain of gyp1p"/>
    <property type="match status" value="2"/>
</dbReference>
<evidence type="ECO:0000256" key="2">
    <source>
        <dbReference type="SAM" id="MobiDB-lite"/>
    </source>
</evidence>
<dbReference type="InParanoid" id="D3AX42"/>
<dbReference type="PANTHER" id="PTHR47219:SF9">
    <property type="entry name" value="GTPASE ACTIVATING PROTEIN AND CENTROSOME-ASSOCIATED, ISOFORM B"/>
    <property type="match status" value="1"/>
</dbReference>
<dbReference type="InterPro" id="IPR002110">
    <property type="entry name" value="Ankyrin_rpt"/>
</dbReference>
<keyword evidence="1" id="KW-0040">ANK repeat</keyword>